<protein>
    <submittedName>
        <fullName evidence="3">Long-chain acyl-CoA synthetase</fullName>
    </submittedName>
</protein>
<evidence type="ECO:0000313" key="3">
    <source>
        <dbReference type="EMBL" id="SHK10041.1"/>
    </source>
</evidence>
<accession>A0A1M6PQ94</accession>
<dbReference type="AlphaFoldDB" id="A0A1M6PQ94"/>
<evidence type="ECO:0000313" key="4">
    <source>
        <dbReference type="Proteomes" id="UP000184363"/>
    </source>
</evidence>
<dbReference type="EMBL" id="FRAP01000002">
    <property type="protein sequence ID" value="SHK10041.1"/>
    <property type="molecule type" value="Genomic_DNA"/>
</dbReference>
<evidence type="ECO:0000259" key="2">
    <source>
        <dbReference type="Pfam" id="PF13193"/>
    </source>
</evidence>
<feature type="domain" description="AMP-dependent synthetase/ligase" evidence="1">
    <location>
        <begin position="9"/>
        <end position="107"/>
    </location>
</feature>
<name>A0A1M6PQ94_PSETH</name>
<dbReference type="InterPro" id="IPR000873">
    <property type="entry name" value="AMP-dep_synth/lig_dom"/>
</dbReference>
<dbReference type="PANTHER" id="PTHR43767">
    <property type="entry name" value="LONG-CHAIN-FATTY-ACID--COA LIGASE"/>
    <property type="match status" value="1"/>
</dbReference>
<dbReference type="GO" id="GO:0016877">
    <property type="term" value="F:ligase activity, forming carbon-sulfur bonds"/>
    <property type="evidence" value="ECO:0007669"/>
    <property type="project" value="UniProtKB-ARBA"/>
</dbReference>
<dbReference type="Pfam" id="PF00501">
    <property type="entry name" value="AMP-binding"/>
    <property type="match status" value="2"/>
</dbReference>
<organism evidence="3 4">
    <name type="scientific">Pseudonocardia thermophila</name>
    <dbReference type="NCBI Taxonomy" id="1848"/>
    <lineage>
        <taxon>Bacteria</taxon>
        <taxon>Bacillati</taxon>
        <taxon>Actinomycetota</taxon>
        <taxon>Actinomycetes</taxon>
        <taxon>Pseudonocardiales</taxon>
        <taxon>Pseudonocardiaceae</taxon>
        <taxon>Pseudonocardia</taxon>
    </lineage>
</organism>
<dbReference type="PANTHER" id="PTHR43767:SF12">
    <property type="entry name" value="AMP-DEPENDENT SYNTHETASE AND LIGASE"/>
    <property type="match status" value="1"/>
</dbReference>
<dbReference type="Pfam" id="PF13193">
    <property type="entry name" value="AMP-binding_C"/>
    <property type="match status" value="1"/>
</dbReference>
<dbReference type="Proteomes" id="UP000184363">
    <property type="component" value="Unassembled WGS sequence"/>
</dbReference>
<sequence length="482" mass="51074">MNVAEWLAGQAARRPNAPALQVGTRVVADYAGFAAAAARFAGHLAQRGVQPGDRVALYLENAPRYLECLFGTWWAGAVAVPVNRKLVPAERDVVVADAGAAVLVTDEDADGWQAPPGPAAPVTRAPGDVAWLFYTSGTTGRPKGATLTHANLVAMALCQLTDVDQVGPGEAYLYAAPLSHGAGLYGLAHVRAGSRHVFPPSGGFDAAEVLDLARAIGDLSLFAAPTMVRRLVRAARERGSDGTGLKTVVYGGGPMYLADIQEALAVLGDKFVQIYGQGESPMTITVLPRADHSGPPERLASVGYAQAAVQVRVCDPDGRPLPAGETGEVEVRGATVMAGYWNDPVATAAALRDGWLRTGDLGRLSPDGYLTLDGRSKEVVVTGGSNVYPREVEDVLVAHDHVAEAAVVGRPDPEWGEIVVAYVVPTDPAADPAALRRELDRHCLRHLARFKRPRHYELVPQLPRNAYGKVQKSLLRSTAKAH</sequence>
<dbReference type="Gene3D" id="3.40.50.12780">
    <property type="entry name" value="N-terminal domain of ligase-like"/>
    <property type="match status" value="1"/>
</dbReference>
<keyword evidence="4" id="KW-1185">Reference proteome</keyword>
<dbReference type="RefSeq" id="WP_073455500.1">
    <property type="nucleotide sequence ID" value="NZ_CALGVN010000036.1"/>
</dbReference>
<feature type="domain" description="AMP-dependent synthetase/ligase" evidence="1">
    <location>
        <begin position="117"/>
        <end position="341"/>
    </location>
</feature>
<proteinExistence type="predicted"/>
<dbReference type="STRING" id="1848.SAMN05443637_102395"/>
<dbReference type="PROSITE" id="PS00455">
    <property type="entry name" value="AMP_BINDING"/>
    <property type="match status" value="1"/>
</dbReference>
<feature type="domain" description="AMP-binding enzyme C-terminal" evidence="2">
    <location>
        <begin position="391"/>
        <end position="469"/>
    </location>
</feature>
<gene>
    <name evidence="3" type="ORF">SAMN05443637_102395</name>
</gene>
<dbReference type="InterPro" id="IPR045851">
    <property type="entry name" value="AMP-bd_C_sf"/>
</dbReference>
<dbReference type="InterPro" id="IPR050237">
    <property type="entry name" value="ATP-dep_AMP-bd_enzyme"/>
</dbReference>
<dbReference type="OrthoDB" id="9803968at2"/>
<evidence type="ECO:0000259" key="1">
    <source>
        <dbReference type="Pfam" id="PF00501"/>
    </source>
</evidence>
<dbReference type="InterPro" id="IPR020845">
    <property type="entry name" value="AMP-binding_CS"/>
</dbReference>
<dbReference type="InterPro" id="IPR042099">
    <property type="entry name" value="ANL_N_sf"/>
</dbReference>
<dbReference type="Gene3D" id="3.30.300.30">
    <property type="match status" value="1"/>
</dbReference>
<dbReference type="InterPro" id="IPR025110">
    <property type="entry name" value="AMP-bd_C"/>
</dbReference>
<dbReference type="SUPFAM" id="SSF56801">
    <property type="entry name" value="Acetyl-CoA synthetase-like"/>
    <property type="match status" value="1"/>
</dbReference>
<reference evidence="3 4" key="1">
    <citation type="submission" date="2016-11" db="EMBL/GenBank/DDBJ databases">
        <authorList>
            <person name="Jaros S."/>
            <person name="Januszkiewicz K."/>
            <person name="Wedrychowicz H."/>
        </authorList>
    </citation>
    <scope>NUCLEOTIDE SEQUENCE [LARGE SCALE GENOMIC DNA]</scope>
    <source>
        <strain evidence="3 4">DSM 43832</strain>
    </source>
</reference>